<evidence type="ECO:0000259" key="3">
    <source>
        <dbReference type="Pfam" id="PF23494"/>
    </source>
</evidence>
<dbReference type="EMBL" id="JROO01000009">
    <property type="protein sequence ID" value="KIH99732.1"/>
    <property type="molecule type" value="Genomic_DNA"/>
</dbReference>
<dbReference type="InterPro" id="IPR057798">
    <property type="entry name" value="PH_YqeB"/>
</dbReference>
<dbReference type="AlphaFoldDB" id="A0A0C2JSD1"/>
<reference evidence="5" key="1">
    <citation type="journal article" date="2015" name="Chem. Biol.">
        <title>Structure, bioactivity, and resistance mechanism of streptomonomicin, an unusual lasso Peptide from an understudied halophilic actinomycete.</title>
        <authorList>
            <person name="Metelev M."/>
            <person name="Tietz J.I."/>
            <person name="Melby J.O."/>
            <person name="Blair P.M."/>
            <person name="Zhu L."/>
            <person name="Livnat I."/>
            <person name="Severinov K."/>
            <person name="Mitchell D.A."/>
        </authorList>
    </citation>
    <scope>NUCLEOTIDE SEQUENCE [LARGE SCALE GENOMIC DNA]</scope>
    <source>
        <strain evidence="5">YIM 90003</strain>
    </source>
</reference>
<gene>
    <name evidence="4" type="ORF">LP52_05785</name>
</gene>
<organism evidence="4 5">
    <name type="scientific">Streptomonospora alba</name>
    <dbReference type="NCBI Taxonomy" id="183763"/>
    <lineage>
        <taxon>Bacteria</taxon>
        <taxon>Bacillati</taxon>
        <taxon>Actinomycetota</taxon>
        <taxon>Actinomycetes</taxon>
        <taxon>Streptosporangiales</taxon>
        <taxon>Nocardiopsidaceae</taxon>
        <taxon>Streptomonospora</taxon>
    </lineage>
</organism>
<dbReference type="STRING" id="183763.LP52_05785"/>
<accession>A0A0C2JSD1</accession>
<comment type="caution">
    <text evidence="4">The sequence shown here is derived from an EMBL/GenBank/DDBJ whole genome shotgun (WGS) entry which is preliminary data.</text>
</comment>
<evidence type="ECO:0000313" key="4">
    <source>
        <dbReference type="EMBL" id="KIH99732.1"/>
    </source>
</evidence>
<protein>
    <recommendedName>
        <fullName evidence="6">DUF308 domain-containing protein</fullName>
    </recommendedName>
</protein>
<dbReference type="Pfam" id="PF23493">
    <property type="entry name" value="CysS_C"/>
    <property type="match status" value="1"/>
</dbReference>
<dbReference type="Proteomes" id="UP000031675">
    <property type="component" value="Unassembled WGS sequence"/>
</dbReference>
<evidence type="ECO:0000313" key="5">
    <source>
        <dbReference type="Proteomes" id="UP000031675"/>
    </source>
</evidence>
<sequence length="248" mass="26095">MKPEASAPGGATVVAPGTGERVLMWGGFPLLGAGLGALVRSLVGWLATWPWVPLEGPVQLIAALPDLPTRIGGAAVGLVAGLVLAFIGEGESGTVTVGDDAATVERGDRRITFARSRTRAVFKDGKRLVALGPDTEELAGQSTDLSERRLAAAFRAHGYPWHEGGDPHAAEYRRWVEGIPDLSAGAHALFAARERALRKDGSEAAADAEELRSELAKLGLVVRDEHKKQYWRPVPQRGGADEAGSGGE</sequence>
<dbReference type="OrthoDB" id="5145029at2"/>
<dbReference type="RefSeq" id="WP_040271367.1">
    <property type="nucleotide sequence ID" value="NZ_JROO01000009.1"/>
</dbReference>
<dbReference type="Pfam" id="PF23494">
    <property type="entry name" value="bPH_10"/>
    <property type="match status" value="1"/>
</dbReference>
<dbReference type="InterPro" id="IPR056411">
    <property type="entry name" value="CysS_C"/>
</dbReference>
<name>A0A0C2JSD1_9ACTN</name>
<evidence type="ECO:0000259" key="2">
    <source>
        <dbReference type="Pfam" id="PF23493"/>
    </source>
</evidence>
<proteinExistence type="predicted"/>
<keyword evidence="5" id="KW-1185">Reference proteome</keyword>
<feature type="domain" description="Cysteinyl-tRNA ligase anticodon binding" evidence="2">
    <location>
        <begin position="180"/>
        <end position="232"/>
    </location>
</feature>
<evidence type="ECO:0000256" key="1">
    <source>
        <dbReference type="SAM" id="MobiDB-lite"/>
    </source>
</evidence>
<feature type="region of interest" description="Disordered" evidence="1">
    <location>
        <begin position="229"/>
        <end position="248"/>
    </location>
</feature>
<evidence type="ECO:0008006" key="6">
    <source>
        <dbReference type="Google" id="ProtNLM"/>
    </source>
</evidence>
<feature type="domain" description="YqeB PH" evidence="3">
    <location>
        <begin position="12"/>
        <end position="162"/>
    </location>
</feature>